<dbReference type="Gene3D" id="3.90.79.10">
    <property type="entry name" value="Nucleoside Triphosphate Pyrophosphohydrolase"/>
    <property type="match status" value="1"/>
</dbReference>
<comment type="similarity">
    <text evidence="2">Belongs to the Nudix hydrolase family.</text>
</comment>
<comment type="catalytic activity">
    <reaction evidence="10">
        <text>8-oxo-dGTP + H2O = 8-oxo-dGMP + diphosphate + H(+)</text>
        <dbReference type="Rhea" id="RHEA:31575"/>
        <dbReference type="ChEBI" id="CHEBI:15377"/>
        <dbReference type="ChEBI" id="CHEBI:15378"/>
        <dbReference type="ChEBI" id="CHEBI:33019"/>
        <dbReference type="ChEBI" id="CHEBI:63224"/>
        <dbReference type="ChEBI" id="CHEBI:77896"/>
        <dbReference type="EC" id="3.6.1.55"/>
    </reaction>
</comment>
<comment type="caution">
    <text evidence="13">The sequence shown here is derived from an EMBL/GenBank/DDBJ whole genome shotgun (WGS) entry which is preliminary data.</text>
</comment>
<dbReference type="InterPro" id="IPR020476">
    <property type="entry name" value="Nudix_hydrolase"/>
</dbReference>
<evidence type="ECO:0000256" key="7">
    <source>
        <dbReference type="ARBA" id="ARBA00022801"/>
    </source>
</evidence>
<feature type="domain" description="Nudix hydrolase" evidence="12">
    <location>
        <begin position="3"/>
        <end position="127"/>
    </location>
</feature>
<evidence type="ECO:0000259" key="12">
    <source>
        <dbReference type="PROSITE" id="PS51462"/>
    </source>
</evidence>
<dbReference type="EMBL" id="VFPE01000002">
    <property type="protein sequence ID" value="TQM27558.1"/>
    <property type="molecule type" value="Genomic_DNA"/>
</dbReference>
<dbReference type="InterPro" id="IPR029119">
    <property type="entry name" value="MutY_C"/>
</dbReference>
<accession>A0A543F152</accession>
<evidence type="ECO:0000256" key="8">
    <source>
        <dbReference type="ARBA" id="ARBA00022842"/>
    </source>
</evidence>
<dbReference type="PRINTS" id="PR00502">
    <property type="entry name" value="NUDIXFAMILY"/>
</dbReference>
<keyword evidence="7" id="KW-0378">Hydrolase</keyword>
<evidence type="ECO:0000256" key="3">
    <source>
        <dbReference type="ARBA" id="ARBA00022457"/>
    </source>
</evidence>
<evidence type="ECO:0000256" key="1">
    <source>
        <dbReference type="ARBA" id="ARBA00001946"/>
    </source>
</evidence>
<dbReference type="RefSeq" id="WP_141893898.1">
    <property type="nucleotide sequence ID" value="NZ_BAABLH010000004.1"/>
</dbReference>
<sequence>MRKQISVVGAVIVRDGNVLCAKRGPWGSLAGHWEFPGGKVEPGETARSALEREIAEELACSIDVGANLTTTIHEYDFGVVTLTTFWCRLIEGTPQLVEHAEVRWCPPSELESLDWAPADVPAMRMIVEGARCSR</sequence>
<evidence type="ECO:0000256" key="2">
    <source>
        <dbReference type="ARBA" id="ARBA00005582"/>
    </source>
</evidence>
<evidence type="ECO:0000313" key="14">
    <source>
        <dbReference type="Proteomes" id="UP000320235"/>
    </source>
</evidence>
<dbReference type="Proteomes" id="UP000320235">
    <property type="component" value="Unassembled WGS sequence"/>
</dbReference>
<keyword evidence="4" id="KW-0235">DNA replication</keyword>
<evidence type="ECO:0000256" key="10">
    <source>
        <dbReference type="ARBA" id="ARBA00035861"/>
    </source>
</evidence>
<evidence type="ECO:0000256" key="9">
    <source>
        <dbReference type="ARBA" id="ARBA00023204"/>
    </source>
</evidence>
<dbReference type="PANTHER" id="PTHR47707">
    <property type="entry name" value="8-OXO-DGTP DIPHOSPHATASE"/>
    <property type="match status" value="1"/>
</dbReference>
<keyword evidence="14" id="KW-1185">Reference proteome</keyword>
<proteinExistence type="inferred from homology"/>
<dbReference type="InterPro" id="IPR015797">
    <property type="entry name" value="NUDIX_hydrolase-like_dom_sf"/>
</dbReference>
<evidence type="ECO:0000256" key="6">
    <source>
        <dbReference type="ARBA" id="ARBA00022763"/>
    </source>
</evidence>
<dbReference type="CDD" id="cd03425">
    <property type="entry name" value="NUDIX_MutT_NudA_like"/>
    <property type="match status" value="1"/>
</dbReference>
<evidence type="ECO:0000256" key="5">
    <source>
        <dbReference type="ARBA" id="ARBA00022723"/>
    </source>
</evidence>
<name>A0A543F152_9MICO</name>
<dbReference type="EC" id="3.6.1.55" evidence="11"/>
<dbReference type="GO" id="GO:0044716">
    <property type="term" value="F:8-oxo-GDP phosphatase activity"/>
    <property type="evidence" value="ECO:0007669"/>
    <property type="project" value="TreeGrafter"/>
</dbReference>
<keyword evidence="8" id="KW-0460">Magnesium</keyword>
<keyword evidence="9" id="KW-0234">DNA repair</keyword>
<keyword evidence="6" id="KW-0227">DNA damage</keyword>
<protein>
    <recommendedName>
        <fullName evidence="11">8-oxo-dGTP diphosphatase</fullName>
        <ecNumber evidence="11">3.6.1.55</ecNumber>
    </recommendedName>
</protein>
<dbReference type="InterPro" id="IPR047127">
    <property type="entry name" value="MutT-like"/>
</dbReference>
<dbReference type="AlphaFoldDB" id="A0A543F152"/>
<dbReference type="OrthoDB" id="9804442at2"/>
<dbReference type="GO" id="GO:0008413">
    <property type="term" value="F:8-oxo-7,8-dihydroguanosine triphosphate pyrophosphatase activity"/>
    <property type="evidence" value="ECO:0007669"/>
    <property type="project" value="TreeGrafter"/>
</dbReference>
<keyword evidence="3" id="KW-0515">Mutator protein</keyword>
<dbReference type="GO" id="GO:0046872">
    <property type="term" value="F:metal ion binding"/>
    <property type="evidence" value="ECO:0007669"/>
    <property type="project" value="UniProtKB-KW"/>
</dbReference>
<organism evidence="13 14">
    <name type="scientific">Microbacterium kyungheense</name>
    <dbReference type="NCBI Taxonomy" id="1263636"/>
    <lineage>
        <taxon>Bacteria</taxon>
        <taxon>Bacillati</taxon>
        <taxon>Actinomycetota</taxon>
        <taxon>Actinomycetes</taxon>
        <taxon>Micrococcales</taxon>
        <taxon>Microbacteriaceae</taxon>
        <taxon>Microbacterium</taxon>
    </lineage>
</organism>
<dbReference type="PROSITE" id="PS51462">
    <property type="entry name" value="NUDIX"/>
    <property type="match status" value="1"/>
</dbReference>
<dbReference type="PANTHER" id="PTHR47707:SF1">
    <property type="entry name" value="NUDIX HYDROLASE FAMILY PROTEIN"/>
    <property type="match status" value="1"/>
</dbReference>
<evidence type="ECO:0000256" key="11">
    <source>
        <dbReference type="ARBA" id="ARBA00038905"/>
    </source>
</evidence>
<comment type="cofactor">
    <cofactor evidence="1">
        <name>Mg(2+)</name>
        <dbReference type="ChEBI" id="CHEBI:18420"/>
    </cofactor>
</comment>
<dbReference type="InterPro" id="IPR000086">
    <property type="entry name" value="NUDIX_hydrolase_dom"/>
</dbReference>
<dbReference type="GO" id="GO:0006281">
    <property type="term" value="P:DNA repair"/>
    <property type="evidence" value="ECO:0007669"/>
    <property type="project" value="UniProtKB-KW"/>
</dbReference>
<dbReference type="SUPFAM" id="SSF55811">
    <property type="entry name" value="Nudix"/>
    <property type="match status" value="1"/>
</dbReference>
<dbReference type="GO" id="GO:0006260">
    <property type="term" value="P:DNA replication"/>
    <property type="evidence" value="ECO:0007669"/>
    <property type="project" value="UniProtKB-KW"/>
</dbReference>
<keyword evidence="5" id="KW-0479">Metal-binding</keyword>
<dbReference type="Pfam" id="PF14815">
    <property type="entry name" value="NUDIX_4"/>
    <property type="match status" value="1"/>
</dbReference>
<reference evidence="13 14" key="1">
    <citation type="submission" date="2019-06" db="EMBL/GenBank/DDBJ databases">
        <title>Sequencing the genomes of 1000 actinobacteria strains.</title>
        <authorList>
            <person name="Klenk H.-P."/>
        </authorList>
    </citation>
    <scope>NUCLEOTIDE SEQUENCE [LARGE SCALE GENOMIC DNA]</scope>
    <source>
        <strain evidence="13 14">DSM 105492</strain>
    </source>
</reference>
<dbReference type="GO" id="GO:0035539">
    <property type="term" value="F:8-oxo-7,8-dihydrodeoxyguanosine triphosphate pyrophosphatase activity"/>
    <property type="evidence" value="ECO:0007669"/>
    <property type="project" value="UniProtKB-EC"/>
</dbReference>
<evidence type="ECO:0000256" key="4">
    <source>
        <dbReference type="ARBA" id="ARBA00022705"/>
    </source>
</evidence>
<evidence type="ECO:0000313" key="13">
    <source>
        <dbReference type="EMBL" id="TQM27558.1"/>
    </source>
</evidence>
<dbReference type="GO" id="GO:0044715">
    <property type="term" value="F:8-oxo-dGDP phosphatase activity"/>
    <property type="evidence" value="ECO:0007669"/>
    <property type="project" value="TreeGrafter"/>
</dbReference>
<gene>
    <name evidence="13" type="ORF">FB391_1580</name>
</gene>